<dbReference type="Pfam" id="PF00001">
    <property type="entry name" value="7tm_1"/>
    <property type="match status" value="1"/>
</dbReference>
<evidence type="ECO:0000256" key="5">
    <source>
        <dbReference type="SAM" id="Phobius"/>
    </source>
</evidence>
<keyword evidence="4 5" id="KW-0472">Membrane</keyword>
<dbReference type="CDD" id="cd00637">
    <property type="entry name" value="7tm_classA_rhodopsin-like"/>
    <property type="match status" value="1"/>
</dbReference>
<feature type="transmembrane region" description="Helical" evidence="5">
    <location>
        <begin position="161"/>
        <end position="185"/>
    </location>
</feature>
<dbReference type="Proteomes" id="UP000005207">
    <property type="component" value="Linkage group LG5"/>
</dbReference>
<reference evidence="7" key="2">
    <citation type="submission" date="2025-08" db="UniProtKB">
        <authorList>
            <consortium name="Ensembl"/>
        </authorList>
    </citation>
    <scope>IDENTIFICATION</scope>
</reference>
<sequence>MPHSNLQHHLCVCDHFRLGGFIVSDMNLSSVNFSSTLTWYEENPLLTNYIVAATLCITINYINGTLIHTFRKYQILHSNPRYILFIHLVINDMMWLFLSTLLLIISYTLRIFFVPYCIILLIISIIITHNSPLNLAGMAIECYIAVCMPLRHGQICTVKKTYILIGLIWAASALSILPDLFILLATEPLQFFHSKVRCVRDFVFRSTYSLNKRDASHIVCLVVVWLTLIYTYARIMILFAARALSTDKTSAQKARNTILLHGAQLAMCMLSYVSPSVEVVLHIIFPGRILEIRFANYLIVYILPRFLSPIIYGVRDKKFREYLRMYFLSNRCRNKERKVTPEDKDHL</sequence>
<accession>I3JCY5</accession>
<dbReference type="GO" id="GO:0005549">
    <property type="term" value="F:odorant binding"/>
    <property type="evidence" value="ECO:0007669"/>
    <property type="project" value="TreeGrafter"/>
</dbReference>
<keyword evidence="8" id="KW-1185">Reference proteome</keyword>
<dbReference type="GO" id="GO:0004930">
    <property type="term" value="F:G protein-coupled receptor activity"/>
    <property type="evidence" value="ECO:0007669"/>
    <property type="project" value="InterPro"/>
</dbReference>
<feature type="transmembrane region" description="Helical" evidence="5">
    <location>
        <begin position="215"/>
        <end position="233"/>
    </location>
</feature>
<dbReference type="Gene3D" id="1.20.1070.10">
    <property type="entry name" value="Rhodopsin 7-helix transmembrane proteins"/>
    <property type="match status" value="1"/>
</dbReference>
<evidence type="ECO:0000256" key="1">
    <source>
        <dbReference type="ARBA" id="ARBA00004370"/>
    </source>
</evidence>
<feature type="transmembrane region" description="Helical" evidence="5">
    <location>
        <begin position="111"/>
        <end position="128"/>
    </location>
</feature>
<reference evidence="8" key="1">
    <citation type="submission" date="2012-01" db="EMBL/GenBank/DDBJ databases">
        <title>The Genome Sequence of Oreochromis niloticus (Nile Tilapia).</title>
        <authorList>
            <consortium name="Broad Institute Genome Assembly Team"/>
            <consortium name="Broad Institute Sequencing Platform"/>
            <person name="Di Palma F."/>
            <person name="Johnson J."/>
            <person name="Lander E.S."/>
            <person name="Lindblad-Toh K."/>
        </authorList>
    </citation>
    <scope>NUCLEOTIDE SEQUENCE [LARGE SCALE GENOMIC DNA]</scope>
</reference>
<dbReference type="FunCoup" id="I3JCY5">
    <property type="interactions" value="7"/>
</dbReference>
<dbReference type="PROSITE" id="PS50262">
    <property type="entry name" value="G_PROTEIN_RECEP_F1_2"/>
    <property type="match status" value="1"/>
</dbReference>
<dbReference type="HOGENOM" id="CLU_077059_0_0_1"/>
<dbReference type="InterPro" id="IPR017452">
    <property type="entry name" value="GPCR_Rhodpsn_7TM"/>
</dbReference>
<feature type="transmembrane region" description="Helical" evidence="5">
    <location>
        <begin position="294"/>
        <end position="314"/>
    </location>
</feature>
<dbReference type="AlphaFoldDB" id="I3JCY5"/>
<feature type="transmembrane region" description="Helical" evidence="5">
    <location>
        <begin position="49"/>
        <end position="70"/>
    </location>
</feature>
<dbReference type="Ensembl" id="ENSONIT00000006730.2">
    <property type="protein sequence ID" value="ENSONIP00000006725.2"/>
    <property type="gene ID" value="ENSONIG00000005349.2"/>
</dbReference>
<dbReference type="SUPFAM" id="SSF81321">
    <property type="entry name" value="Family A G protein-coupled receptor-like"/>
    <property type="match status" value="1"/>
</dbReference>
<keyword evidence="3 5" id="KW-1133">Transmembrane helix</keyword>
<protein>
    <recommendedName>
        <fullName evidence="6">G-protein coupled receptors family 1 profile domain-containing protein</fullName>
    </recommendedName>
</protein>
<name>I3JCY5_ORENI</name>
<dbReference type="FunFam" id="1.20.1070.10:FF:000096">
    <property type="entry name" value="Odorant receptor 131-2"/>
    <property type="match status" value="1"/>
</dbReference>
<evidence type="ECO:0000259" key="6">
    <source>
        <dbReference type="PROSITE" id="PS50262"/>
    </source>
</evidence>
<evidence type="ECO:0000256" key="3">
    <source>
        <dbReference type="ARBA" id="ARBA00022989"/>
    </source>
</evidence>
<evidence type="ECO:0000313" key="7">
    <source>
        <dbReference type="Ensembl" id="ENSONIP00000006725.2"/>
    </source>
</evidence>
<evidence type="ECO:0000256" key="4">
    <source>
        <dbReference type="ARBA" id="ARBA00023136"/>
    </source>
</evidence>
<organism evidence="7 8">
    <name type="scientific">Oreochromis niloticus</name>
    <name type="common">Nile tilapia</name>
    <name type="synonym">Tilapia nilotica</name>
    <dbReference type="NCBI Taxonomy" id="8128"/>
    <lineage>
        <taxon>Eukaryota</taxon>
        <taxon>Metazoa</taxon>
        <taxon>Chordata</taxon>
        <taxon>Craniata</taxon>
        <taxon>Vertebrata</taxon>
        <taxon>Euteleostomi</taxon>
        <taxon>Actinopterygii</taxon>
        <taxon>Neopterygii</taxon>
        <taxon>Teleostei</taxon>
        <taxon>Neoteleostei</taxon>
        <taxon>Acanthomorphata</taxon>
        <taxon>Ovalentaria</taxon>
        <taxon>Cichlomorphae</taxon>
        <taxon>Cichliformes</taxon>
        <taxon>Cichlidae</taxon>
        <taxon>African cichlids</taxon>
        <taxon>Pseudocrenilabrinae</taxon>
        <taxon>Oreochromini</taxon>
        <taxon>Oreochromis</taxon>
    </lineage>
</organism>
<feature type="domain" description="G-protein coupled receptors family 1 profile" evidence="6">
    <location>
        <begin position="62"/>
        <end position="312"/>
    </location>
</feature>
<reference evidence="7" key="3">
    <citation type="submission" date="2025-09" db="UniProtKB">
        <authorList>
            <consortium name="Ensembl"/>
        </authorList>
    </citation>
    <scope>IDENTIFICATION</scope>
</reference>
<keyword evidence="2 5" id="KW-0812">Transmembrane</keyword>
<dbReference type="InterPro" id="IPR000276">
    <property type="entry name" value="GPCR_Rhodpsn"/>
</dbReference>
<dbReference type="GO" id="GO:0004984">
    <property type="term" value="F:olfactory receptor activity"/>
    <property type="evidence" value="ECO:0007669"/>
    <property type="project" value="TreeGrafter"/>
</dbReference>
<dbReference type="OMA" id="MCMFTYI"/>
<dbReference type="PANTHER" id="PTHR26451:SF998">
    <property type="entry name" value="ODORANT RECEPTOR-RELATED"/>
    <property type="match status" value="1"/>
</dbReference>
<dbReference type="GO" id="GO:0016020">
    <property type="term" value="C:membrane"/>
    <property type="evidence" value="ECO:0007669"/>
    <property type="project" value="UniProtKB-SubCell"/>
</dbReference>
<dbReference type="InParanoid" id="I3JCY5"/>
<evidence type="ECO:0000313" key="8">
    <source>
        <dbReference type="Proteomes" id="UP000005207"/>
    </source>
</evidence>
<dbReference type="GeneTree" id="ENSGT00940000161337"/>
<dbReference type="InterPro" id="IPR052921">
    <property type="entry name" value="GPCR1_Superfamily_Member"/>
</dbReference>
<feature type="transmembrane region" description="Helical" evidence="5">
    <location>
        <begin position="82"/>
        <end position="105"/>
    </location>
</feature>
<dbReference type="PANTHER" id="PTHR26451">
    <property type="entry name" value="G_PROTEIN_RECEP_F1_2 DOMAIN-CONTAINING PROTEIN"/>
    <property type="match status" value="1"/>
</dbReference>
<feature type="transmembrane region" description="Helical" evidence="5">
    <location>
        <begin position="254"/>
        <end position="274"/>
    </location>
</feature>
<comment type="subcellular location">
    <subcellularLocation>
        <location evidence="1">Membrane</location>
    </subcellularLocation>
</comment>
<dbReference type="PRINTS" id="PR00237">
    <property type="entry name" value="GPCRRHODOPSN"/>
</dbReference>
<evidence type="ECO:0000256" key="2">
    <source>
        <dbReference type="ARBA" id="ARBA00022692"/>
    </source>
</evidence>
<proteinExistence type="predicted"/>